<accession>R6I7J5</accession>
<organism evidence="7">
    <name type="scientific">Phascolarctobacterium faecium</name>
    <dbReference type="NCBI Taxonomy" id="33025"/>
    <lineage>
        <taxon>Bacteria</taxon>
        <taxon>Bacillati</taxon>
        <taxon>Bacillota</taxon>
        <taxon>Negativicutes</taxon>
        <taxon>Acidaminococcales</taxon>
        <taxon>Acidaminococcaceae</taxon>
        <taxon>Phascolarctobacterium</taxon>
    </lineage>
</organism>
<keyword evidence="4" id="KW-1015">Disulfide bond</keyword>
<sequence length="309" mass="32909">MTEKKIMTDVLIVGAGTAGLTAAVYAARAGKSVKLVEQYLQGGQIINASHVENFPGFESIAGFEFAEALYNQAIKMGAEIVYDKVTGLQDYGSHKGVQTEYGGELLAKAVILATGARVRPLGLENEERFIGSGVSYCATCDGAFFKDKNVAVVGGGNTALDDALVLSFTSKKVYLIHRSDTFSGEKRLLEKLQEHDNVVFILDSEVTAINGSERLESLGIRNKVSGEEQTLDVDAVFIAIGHVPDNKAFASLVELDAYGYIKTDENCATSCPGIYAAGDGRVKKVRQLTTAAADGTEAALAACDYIDLL</sequence>
<dbReference type="InterPro" id="IPR023753">
    <property type="entry name" value="FAD/NAD-binding_dom"/>
</dbReference>
<name>R6I7J5_9FIRM</name>
<dbReference type="EMBL" id="CBDS010000074">
    <property type="protein sequence ID" value="CDB46143.1"/>
    <property type="molecule type" value="Genomic_DNA"/>
</dbReference>
<dbReference type="InterPro" id="IPR050097">
    <property type="entry name" value="Ferredoxin-NADP_redctase_2"/>
</dbReference>
<dbReference type="Gene3D" id="3.50.50.60">
    <property type="entry name" value="FAD/NAD(P)-binding domain"/>
    <property type="match status" value="2"/>
</dbReference>
<evidence type="ECO:0000259" key="6">
    <source>
        <dbReference type="Pfam" id="PF07992"/>
    </source>
</evidence>
<evidence type="ECO:0000256" key="2">
    <source>
        <dbReference type="ARBA" id="ARBA00022827"/>
    </source>
</evidence>
<dbReference type="SUPFAM" id="SSF51905">
    <property type="entry name" value="FAD/NAD(P)-binding domain"/>
    <property type="match status" value="1"/>
</dbReference>
<dbReference type="RefSeq" id="WP_021718100.1">
    <property type="nucleotide sequence ID" value="NZ_FR885231.1"/>
</dbReference>
<keyword evidence="2" id="KW-0274">FAD</keyword>
<keyword evidence="1" id="KW-0285">Flavoprotein</keyword>
<dbReference type="PANTHER" id="PTHR48105">
    <property type="entry name" value="THIOREDOXIN REDUCTASE 1-RELATED-RELATED"/>
    <property type="match status" value="1"/>
</dbReference>
<feature type="domain" description="FAD/NAD(P)-binding" evidence="6">
    <location>
        <begin position="9"/>
        <end position="295"/>
    </location>
</feature>
<evidence type="ECO:0000256" key="5">
    <source>
        <dbReference type="ARBA" id="ARBA00023284"/>
    </source>
</evidence>
<keyword evidence="3" id="KW-0560">Oxidoreductase</keyword>
<reference evidence="7" key="1">
    <citation type="submission" date="2012-11" db="EMBL/GenBank/DDBJ databases">
        <title>Dependencies among metagenomic species, viruses, plasmids and units of genetic variation.</title>
        <authorList>
            <person name="Nielsen H.B."/>
            <person name="Almeida M."/>
            <person name="Juncker A.S."/>
            <person name="Rasmussen S."/>
            <person name="Li J."/>
            <person name="Sunagawa S."/>
            <person name="Plichta D."/>
            <person name="Gautier L."/>
            <person name="Le Chatelier E."/>
            <person name="Peletier E."/>
            <person name="Bonde I."/>
            <person name="Nielsen T."/>
            <person name="Manichanh C."/>
            <person name="Arumugam M."/>
            <person name="Batto J."/>
            <person name="Santos M.B.Q.D."/>
            <person name="Blom N."/>
            <person name="Borruel N."/>
            <person name="Burgdorf K.S."/>
            <person name="Boumezbeur F."/>
            <person name="Casellas F."/>
            <person name="Dore J."/>
            <person name="Guarner F."/>
            <person name="Hansen T."/>
            <person name="Hildebrand F."/>
            <person name="Kaas R.S."/>
            <person name="Kennedy S."/>
            <person name="Kristiansen K."/>
            <person name="Kultima J.R."/>
            <person name="Leonard P."/>
            <person name="Levenez F."/>
            <person name="Lund O."/>
            <person name="Moumen B."/>
            <person name="Le Paslier D."/>
            <person name="Pons N."/>
            <person name="Pedersen O."/>
            <person name="Prifti E."/>
            <person name="Qin J."/>
            <person name="Raes J."/>
            <person name="Tap J."/>
            <person name="Tims S."/>
            <person name="Ussery D.W."/>
            <person name="Yamada T."/>
            <person name="MetaHit consortium"/>
            <person name="Renault P."/>
            <person name="Sicheritz-Ponten T."/>
            <person name="Bork P."/>
            <person name="Wang J."/>
            <person name="Brunak S."/>
            <person name="Ehrlich S.D."/>
        </authorList>
    </citation>
    <scope>NUCLEOTIDE SEQUENCE [LARGE SCALE GENOMIC DNA]</scope>
</reference>
<dbReference type="PRINTS" id="PR00469">
    <property type="entry name" value="PNDRDTASEII"/>
</dbReference>
<dbReference type="PROSITE" id="PS00573">
    <property type="entry name" value="PYRIDINE_REDOX_2"/>
    <property type="match status" value="1"/>
</dbReference>
<evidence type="ECO:0000256" key="4">
    <source>
        <dbReference type="ARBA" id="ARBA00023157"/>
    </source>
</evidence>
<dbReference type="InterPro" id="IPR008255">
    <property type="entry name" value="Pyr_nucl-diS_OxRdtase_2_AS"/>
</dbReference>
<keyword evidence="5" id="KW-0676">Redox-active center</keyword>
<comment type="caution">
    <text evidence="7">The sequence shown here is derived from an EMBL/GenBank/DDBJ whole genome shotgun (WGS) entry which is preliminary data.</text>
</comment>
<dbReference type="InterPro" id="IPR036188">
    <property type="entry name" value="FAD/NAD-bd_sf"/>
</dbReference>
<evidence type="ECO:0000256" key="3">
    <source>
        <dbReference type="ARBA" id="ARBA00023002"/>
    </source>
</evidence>
<evidence type="ECO:0000313" key="7">
    <source>
        <dbReference type="EMBL" id="CDB46143.1"/>
    </source>
</evidence>
<dbReference type="PRINTS" id="PR00368">
    <property type="entry name" value="FADPNR"/>
</dbReference>
<evidence type="ECO:0000256" key="1">
    <source>
        <dbReference type="ARBA" id="ARBA00022630"/>
    </source>
</evidence>
<protein>
    <submittedName>
        <fullName evidence="7">Thioredoxin reductase</fullName>
    </submittedName>
</protein>
<dbReference type="HOGENOM" id="CLU_031864_5_3_9"/>
<dbReference type="GO" id="GO:0016668">
    <property type="term" value="F:oxidoreductase activity, acting on a sulfur group of donors, NAD(P) as acceptor"/>
    <property type="evidence" value="ECO:0007669"/>
    <property type="project" value="UniProtKB-ARBA"/>
</dbReference>
<dbReference type="Pfam" id="PF07992">
    <property type="entry name" value="Pyr_redox_2"/>
    <property type="match status" value="1"/>
</dbReference>
<dbReference type="eggNOG" id="COG0492">
    <property type="taxonomic scope" value="Bacteria"/>
</dbReference>
<gene>
    <name evidence="7" type="ORF">BN533_01200</name>
</gene>
<dbReference type="STRING" id="1262914.BN533_01200"/>
<proteinExistence type="predicted"/>
<dbReference type="AlphaFoldDB" id="R6I7J5"/>